<dbReference type="AlphaFoldDB" id="A0A1A3GY85"/>
<evidence type="ECO:0000313" key="2">
    <source>
        <dbReference type="Proteomes" id="UP000093898"/>
    </source>
</evidence>
<organism evidence="1 2">
    <name type="scientific">Mycolicibacterium mucogenicum</name>
    <name type="common">Mycobacterium mucogenicum</name>
    <dbReference type="NCBI Taxonomy" id="56689"/>
    <lineage>
        <taxon>Bacteria</taxon>
        <taxon>Bacillati</taxon>
        <taxon>Actinomycetota</taxon>
        <taxon>Actinomycetes</taxon>
        <taxon>Mycobacteriales</taxon>
        <taxon>Mycobacteriaceae</taxon>
        <taxon>Mycolicibacterium</taxon>
    </lineage>
</organism>
<proteinExistence type="predicted"/>
<sequence>MTATVKRWDIHDIADELADVPVLLRASLDDFDTIGAKLGEAARKIKDLERRLWLASAVGGCVGPAPEYHRHTPTEA</sequence>
<protein>
    <submittedName>
        <fullName evidence="1">Uncharacterized protein</fullName>
    </submittedName>
</protein>
<gene>
    <name evidence="1" type="ORF">A5630_25445</name>
</gene>
<dbReference type="RefSeq" id="WP_064982489.1">
    <property type="nucleotide sequence ID" value="NZ_LZLC01000160.1"/>
</dbReference>
<reference evidence="2" key="1">
    <citation type="submission" date="2016-06" db="EMBL/GenBank/DDBJ databases">
        <authorList>
            <person name="Sutton G."/>
            <person name="Brinkac L."/>
            <person name="Sanka R."/>
            <person name="Adams M."/>
            <person name="Lau E."/>
            <person name="Garcia-Basteiro A."/>
            <person name="Lopez-Varela E."/>
            <person name="Palencia S."/>
        </authorList>
    </citation>
    <scope>NUCLEOTIDE SEQUENCE [LARGE SCALE GENOMIC DNA]</scope>
    <source>
        <strain evidence="2">1127319.6</strain>
    </source>
</reference>
<comment type="caution">
    <text evidence="1">The sequence shown here is derived from an EMBL/GenBank/DDBJ whole genome shotgun (WGS) entry which is preliminary data.</text>
</comment>
<dbReference type="EMBL" id="LZLC01000160">
    <property type="protein sequence ID" value="OBJ40299.1"/>
    <property type="molecule type" value="Genomic_DNA"/>
</dbReference>
<accession>A0A1A3GY85</accession>
<name>A0A1A3GY85_MYCMU</name>
<evidence type="ECO:0000313" key="1">
    <source>
        <dbReference type="EMBL" id="OBJ40299.1"/>
    </source>
</evidence>
<dbReference type="Proteomes" id="UP000093898">
    <property type="component" value="Unassembled WGS sequence"/>
</dbReference>